<dbReference type="PANTHER" id="PTHR10587">
    <property type="entry name" value="GLYCOSYL TRANSFERASE-RELATED"/>
    <property type="match status" value="1"/>
</dbReference>
<dbReference type="RefSeq" id="WP_253752192.1">
    <property type="nucleotide sequence ID" value="NZ_JAMZDZ010000001.1"/>
</dbReference>
<dbReference type="EMBL" id="JBHSAY010000009">
    <property type="protein sequence ID" value="MFC4132939.1"/>
    <property type="molecule type" value="Genomic_DNA"/>
</dbReference>
<dbReference type="InterPro" id="IPR002509">
    <property type="entry name" value="NODB_dom"/>
</dbReference>
<comment type="caution">
    <text evidence="4">The sequence shown here is derived from an EMBL/GenBank/DDBJ whole genome shotgun (WGS) entry which is preliminary data.</text>
</comment>
<sequence length="266" mass="28378">MSVSRRTMLAGGTVAAGVTAVAATVGRRALSPHRLPLDGGYAPAGNSLDWSNRGSIRCFWHVETEAPLVALTFDDGPMPEWTPQVLDTLGKLDAPATFFLVGKHLRDHAGVVGPGGYDGHEIGNHTWSHADLAQLDADGVLRELQAAHDEIVLRLGREPRLMRPPWGHVGGTTLIAADHFGYDIAMWSQPVPEKQYAGDPDGFVQRVVADARPGSIILAHDVGAKSRLLVVRNLAAIVQGLRAKGLRPVTLSELLASAHAVRADTS</sequence>
<evidence type="ECO:0000256" key="2">
    <source>
        <dbReference type="ARBA" id="ARBA00022801"/>
    </source>
</evidence>
<dbReference type="Pfam" id="PF01522">
    <property type="entry name" value="Polysacc_deac_1"/>
    <property type="match status" value="1"/>
</dbReference>
<dbReference type="InterPro" id="IPR011330">
    <property type="entry name" value="Glyco_hydro/deAcase_b/a-brl"/>
</dbReference>
<reference evidence="5" key="1">
    <citation type="journal article" date="2019" name="Int. J. Syst. Evol. Microbiol.">
        <title>The Global Catalogue of Microorganisms (GCM) 10K type strain sequencing project: providing services to taxonomists for standard genome sequencing and annotation.</title>
        <authorList>
            <consortium name="The Broad Institute Genomics Platform"/>
            <consortium name="The Broad Institute Genome Sequencing Center for Infectious Disease"/>
            <person name="Wu L."/>
            <person name="Ma J."/>
        </authorList>
    </citation>
    <scope>NUCLEOTIDE SEQUENCE [LARGE SCALE GENOMIC DNA]</scope>
    <source>
        <strain evidence="5">CGMCC 4.7289</strain>
    </source>
</reference>
<dbReference type="PROSITE" id="PS51677">
    <property type="entry name" value="NODB"/>
    <property type="match status" value="1"/>
</dbReference>
<organism evidence="4 5">
    <name type="scientific">Hamadaea flava</name>
    <dbReference type="NCBI Taxonomy" id="1742688"/>
    <lineage>
        <taxon>Bacteria</taxon>
        <taxon>Bacillati</taxon>
        <taxon>Actinomycetota</taxon>
        <taxon>Actinomycetes</taxon>
        <taxon>Micromonosporales</taxon>
        <taxon>Micromonosporaceae</taxon>
        <taxon>Hamadaea</taxon>
    </lineage>
</organism>
<dbReference type="InterPro" id="IPR006311">
    <property type="entry name" value="TAT_signal"/>
</dbReference>
<dbReference type="EC" id="3.-.-.-" evidence="4"/>
<dbReference type="PROSITE" id="PS51318">
    <property type="entry name" value="TAT"/>
    <property type="match status" value="1"/>
</dbReference>
<feature type="domain" description="NodB homology" evidence="3">
    <location>
        <begin position="67"/>
        <end position="249"/>
    </location>
</feature>
<dbReference type="InterPro" id="IPR050248">
    <property type="entry name" value="Polysacc_deacetylase_ArnD"/>
</dbReference>
<evidence type="ECO:0000313" key="4">
    <source>
        <dbReference type="EMBL" id="MFC4132939.1"/>
    </source>
</evidence>
<dbReference type="Gene3D" id="3.20.20.370">
    <property type="entry name" value="Glycoside hydrolase/deacetylase"/>
    <property type="match status" value="1"/>
</dbReference>
<dbReference type="Proteomes" id="UP001595816">
    <property type="component" value="Unassembled WGS sequence"/>
</dbReference>
<evidence type="ECO:0000259" key="3">
    <source>
        <dbReference type="PROSITE" id="PS51677"/>
    </source>
</evidence>
<dbReference type="PANTHER" id="PTHR10587:SF133">
    <property type="entry name" value="CHITIN DEACETYLASE 1-RELATED"/>
    <property type="match status" value="1"/>
</dbReference>
<keyword evidence="1" id="KW-0479">Metal-binding</keyword>
<dbReference type="CDD" id="cd10917">
    <property type="entry name" value="CE4_NodB_like_6s_7s"/>
    <property type="match status" value="1"/>
</dbReference>
<accession>A0ABV8LRP7</accession>
<dbReference type="SUPFAM" id="SSF88713">
    <property type="entry name" value="Glycoside hydrolase/deacetylase"/>
    <property type="match status" value="1"/>
</dbReference>
<name>A0ABV8LRP7_9ACTN</name>
<gene>
    <name evidence="4" type="ORF">ACFOZ4_20200</name>
</gene>
<proteinExistence type="predicted"/>
<dbReference type="GO" id="GO:0016787">
    <property type="term" value="F:hydrolase activity"/>
    <property type="evidence" value="ECO:0007669"/>
    <property type="project" value="UniProtKB-KW"/>
</dbReference>
<evidence type="ECO:0000313" key="5">
    <source>
        <dbReference type="Proteomes" id="UP001595816"/>
    </source>
</evidence>
<protein>
    <submittedName>
        <fullName evidence="4">Polysaccharide deacetylase family protein</fullName>
        <ecNumber evidence="4">3.-.-.-</ecNumber>
    </submittedName>
</protein>
<evidence type="ECO:0000256" key="1">
    <source>
        <dbReference type="ARBA" id="ARBA00022723"/>
    </source>
</evidence>
<keyword evidence="2 4" id="KW-0378">Hydrolase</keyword>
<keyword evidence="5" id="KW-1185">Reference proteome</keyword>